<keyword evidence="6" id="KW-0489">Methyltransferase</keyword>
<dbReference type="PANTHER" id="PTHR43847">
    <property type="entry name" value="BLL3993 PROTEIN"/>
    <property type="match status" value="1"/>
</dbReference>
<evidence type="ECO:0000256" key="5">
    <source>
        <dbReference type="SAM" id="Phobius"/>
    </source>
</evidence>
<dbReference type="Proteomes" id="UP000256388">
    <property type="component" value="Unassembled WGS sequence"/>
</dbReference>
<feature type="transmembrane region" description="Helical" evidence="5">
    <location>
        <begin position="113"/>
        <end position="135"/>
    </location>
</feature>
<dbReference type="GO" id="GO:0012505">
    <property type="term" value="C:endomembrane system"/>
    <property type="evidence" value="ECO:0007669"/>
    <property type="project" value="UniProtKB-SubCell"/>
</dbReference>
<evidence type="ECO:0000313" key="7">
    <source>
        <dbReference type="Proteomes" id="UP000256388"/>
    </source>
</evidence>
<dbReference type="InterPro" id="IPR007318">
    <property type="entry name" value="Phopholipid_MeTrfase"/>
</dbReference>
<feature type="transmembrane region" description="Helical" evidence="5">
    <location>
        <begin position="12"/>
        <end position="34"/>
    </location>
</feature>
<evidence type="ECO:0000256" key="1">
    <source>
        <dbReference type="ARBA" id="ARBA00004127"/>
    </source>
</evidence>
<name>A0A347ZPJ4_9CHLR</name>
<comment type="subcellular location">
    <subcellularLocation>
        <location evidence="1">Endomembrane system</location>
        <topology evidence="1">Multi-pass membrane protein</topology>
    </subcellularLocation>
</comment>
<evidence type="ECO:0000313" key="6">
    <source>
        <dbReference type="EMBL" id="REG04760.1"/>
    </source>
</evidence>
<evidence type="ECO:0000256" key="3">
    <source>
        <dbReference type="ARBA" id="ARBA00022989"/>
    </source>
</evidence>
<gene>
    <name evidence="6" type="ORF">DFR64_3112</name>
</gene>
<accession>A0A347ZPJ4</accession>
<feature type="transmembrane region" description="Helical" evidence="5">
    <location>
        <begin position="40"/>
        <end position="58"/>
    </location>
</feature>
<dbReference type="InterPro" id="IPR052527">
    <property type="entry name" value="Metal_cation-efflux_comp"/>
</dbReference>
<evidence type="ECO:0000256" key="4">
    <source>
        <dbReference type="ARBA" id="ARBA00023136"/>
    </source>
</evidence>
<keyword evidence="7" id="KW-1185">Reference proteome</keyword>
<dbReference type="Pfam" id="PF04191">
    <property type="entry name" value="PEMT"/>
    <property type="match status" value="1"/>
</dbReference>
<keyword evidence="2 5" id="KW-0812">Transmembrane</keyword>
<dbReference type="OrthoDB" id="5471300at2"/>
<dbReference type="EMBL" id="QUMS01000006">
    <property type="protein sequence ID" value="REG04760.1"/>
    <property type="molecule type" value="Genomic_DNA"/>
</dbReference>
<keyword evidence="3 5" id="KW-1133">Transmembrane helix</keyword>
<dbReference type="GO" id="GO:0032259">
    <property type="term" value="P:methylation"/>
    <property type="evidence" value="ECO:0007669"/>
    <property type="project" value="UniProtKB-KW"/>
</dbReference>
<dbReference type="Gene3D" id="1.20.120.1630">
    <property type="match status" value="1"/>
</dbReference>
<evidence type="ECO:0000256" key="2">
    <source>
        <dbReference type="ARBA" id="ARBA00022692"/>
    </source>
</evidence>
<dbReference type="GO" id="GO:0008168">
    <property type="term" value="F:methyltransferase activity"/>
    <property type="evidence" value="ECO:0007669"/>
    <property type="project" value="UniProtKB-KW"/>
</dbReference>
<dbReference type="AlphaFoldDB" id="A0A347ZPJ4"/>
<keyword evidence="6" id="KW-0808">Transferase</keyword>
<dbReference type="RefSeq" id="WP_116226352.1">
    <property type="nucleotide sequence ID" value="NZ_AP018437.1"/>
</dbReference>
<comment type="caution">
    <text evidence="6">The sequence shown here is derived from an EMBL/GenBank/DDBJ whole genome shotgun (WGS) entry which is preliminary data.</text>
</comment>
<protein>
    <submittedName>
        <fullName evidence="6">Protein-S-isoprenylcysteine O-methyltransferase Ste14</fullName>
    </submittedName>
</protein>
<organism evidence="6 7">
    <name type="scientific">Pelolinea submarina</name>
    <dbReference type="NCBI Taxonomy" id="913107"/>
    <lineage>
        <taxon>Bacteria</taxon>
        <taxon>Bacillati</taxon>
        <taxon>Chloroflexota</taxon>
        <taxon>Anaerolineae</taxon>
        <taxon>Anaerolineales</taxon>
        <taxon>Anaerolineaceae</taxon>
        <taxon>Pelolinea</taxon>
    </lineage>
</organism>
<feature type="transmembrane region" description="Helical" evidence="5">
    <location>
        <begin position="172"/>
        <end position="200"/>
    </location>
</feature>
<feature type="transmembrane region" description="Helical" evidence="5">
    <location>
        <begin position="79"/>
        <end position="101"/>
    </location>
</feature>
<dbReference type="PANTHER" id="PTHR43847:SF1">
    <property type="entry name" value="BLL3993 PROTEIN"/>
    <property type="match status" value="1"/>
</dbReference>
<reference evidence="6 7" key="1">
    <citation type="submission" date="2018-08" db="EMBL/GenBank/DDBJ databases">
        <title>Genomic Encyclopedia of Type Strains, Phase IV (KMG-IV): sequencing the most valuable type-strain genomes for metagenomic binning, comparative biology and taxonomic classification.</title>
        <authorList>
            <person name="Goeker M."/>
        </authorList>
    </citation>
    <scope>NUCLEOTIDE SEQUENCE [LARGE SCALE GENOMIC DNA]</scope>
    <source>
        <strain evidence="6 7">DSM 23923</strain>
    </source>
</reference>
<keyword evidence="4 5" id="KW-0472">Membrane</keyword>
<proteinExistence type="predicted"/>
<sequence>MSEKEKFFTSRVFLSVSIFVLLAPTLPLLVSGRWNWWEAWVYALISILTFVISRVLANRHSPGILAERGKMMAQSDTQPWDRVLVPLVGLGYLLLMLAVGLEARFGQPPAFSLAVRLVALLLYIGGMAWSSLALIENSFFSGTVRLQSERGHKVVNSGPYAVMRHPGYSGALLTYLVTPVLLEAWWGFAAAVFLLIVLVIRTSLEDRFLQDNLPGYKDYAARVRYRLLPGVW</sequence>